<keyword evidence="1" id="KW-0472">Membrane</keyword>
<keyword evidence="1" id="KW-0812">Transmembrane</keyword>
<accession>A0A6J5LXV6</accession>
<evidence type="ECO:0000256" key="1">
    <source>
        <dbReference type="SAM" id="Phobius"/>
    </source>
</evidence>
<organism evidence="2">
    <name type="scientific">uncultured Caudovirales phage</name>
    <dbReference type="NCBI Taxonomy" id="2100421"/>
    <lineage>
        <taxon>Viruses</taxon>
        <taxon>Duplodnaviria</taxon>
        <taxon>Heunggongvirae</taxon>
        <taxon>Uroviricota</taxon>
        <taxon>Caudoviricetes</taxon>
        <taxon>Peduoviridae</taxon>
        <taxon>Maltschvirus</taxon>
        <taxon>Maltschvirus maltsch</taxon>
    </lineage>
</organism>
<proteinExistence type="predicted"/>
<evidence type="ECO:0000313" key="2">
    <source>
        <dbReference type="EMBL" id="CAB4139424.1"/>
    </source>
</evidence>
<name>A0A6J5LXV6_9CAUD</name>
<dbReference type="EMBL" id="LR796351">
    <property type="protein sequence ID" value="CAB4139424.1"/>
    <property type="molecule type" value="Genomic_DNA"/>
</dbReference>
<feature type="transmembrane region" description="Helical" evidence="1">
    <location>
        <begin position="12"/>
        <end position="32"/>
    </location>
</feature>
<protein>
    <submittedName>
        <fullName evidence="2">Uncharacterized protein</fullName>
    </submittedName>
</protein>
<sequence>MTHPNFDFLLTGNAWAVIGIFSGVSFFIGAFFTNATLKKRVAWVNVIPEEEKAVFISQYKEDMAQLAKLQKLSRTNPLGGKAYG</sequence>
<keyword evidence="1" id="KW-1133">Transmembrane helix</keyword>
<gene>
    <name evidence="2" type="ORF">UFOVP338_40</name>
</gene>
<reference evidence="2" key="1">
    <citation type="submission" date="2020-04" db="EMBL/GenBank/DDBJ databases">
        <authorList>
            <person name="Chiriac C."/>
            <person name="Salcher M."/>
            <person name="Ghai R."/>
            <person name="Kavagutti S V."/>
        </authorList>
    </citation>
    <scope>NUCLEOTIDE SEQUENCE</scope>
</reference>